<organism evidence="2 3">
    <name type="scientific">Candidatus Acidianus copahuensis</name>
    <dbReference type="NCBI Taxonomy" id="1160895"/>
    <lineage>
        <taxon>Archaea</taxon>
        <taxon>Thermoproteota</taxon>
        <taxon>Thermoprotei</taxon>
        <taxon>Sulfolobales</taxon>
        <taxon>Sulfolobaceae</taxon>
        <taxon>Acidianus</taxon>
    </lineage>
</organism>
<dbReference type="InterPro" id="IPR020568">
    <property type="entry name" value="Ribosomal_Su5_D2-typ_SF"/>
</dbReference>
<dbReference type="GO" id="GO:0016301">
    <property type="term" value="F:kinase activity"/>
    <property type="evidence" value="ECO:0007669"/>
    <property type="project" value="UniProtKB-KW"/>
</dbReference>
<dbReference type="SUPFAM" id="SSF54211">
    <property type="entry name" value="Ribosomal protein S5 domain 2-like"/>
    <property type="match status" value="1"/>
</dbReference>
<gene>
    <name evidence="2" type="ORF">CM19_02965</name>
</gene>
<dbReference type="PANTHER" id="PTHR42282">
    <property type="entry name" value="PANTOATE KINASE-RELATED"/>
    <property type="match status" value="1"/>
</dbReference>
<dbReference type="EMBL" id="JFZT01000019">
    <property type="protein sequence ID" value="EZQ10810.1"/>
    <property type="molecule type" value="Genomic_DNA"/>
</dbReference>
<dbReference type="InterPro" id="IPR014721">
    <property type="entry name" value="Ribsml_uS5_D2-typ_fold_subgr"/>
</dbReference>
<dbReference type="AlphaFoldDB" id="A0A031LSS2"/>
<proteinExistence type="predicted"/>
<accession>A0A031LSS2</accession>
<dbReference type="Gene3D" id="3.30.230.10">
    <property type="match status" value="1"/>
</dbReference>
<keyword evidence="2" id="KW-0808">Transferase</keyword>
<dbReference type="InterPro" id="IPR006204">
    <property type="entry name" value="GHMP_kinase_N_dom"/>
</dbReference>
<dbReference type="STRING" id="1160895.CM19_02965"/>
<evidence type="ECO:0000313" key="3">
    <source>
        <dbReference type="Proteomes" id="UP000024332"/>
    </source>
</evidence>
<dbReference type="Proteomes" id="UP000024332">
    <property type="component" value="Unassembled WGS sequence"/>
</dbReference>
<sequence>MFVPISISGIWYPVLSKNPIESGSIGIGLVLDPYIEAKVIRGDPEIILNGEKIYFPNVYILKTLGGVKVEISTNIPLGYGYGMSAVLSLAYALGASNLYNVKEEKAIRTAHISEVINGNGLGDIEAEYIGGGLIYREVPGFPGKIRKIDVEFNRQQICSKPIERMETKGIIKNNPKALQYIDEFLSNPSIENFFNQARKFTEDLGMFSPYPNSFRKKGLIIRMGECKSQGWIVHNLAKIGAHQE</sequence>
<comment type="caution">
    <text evidence="2">The sequence shown here is derived from an EMBL/GenBank/DDBJ whole genome shotgun (WGS) entry which is preliminary data.</text>
</comment>
<protein>
    <submittedName>
        <fullName evidence="2">GHMP kinase</fullName>
    </submittedName>
</protein>
<keyword evidence="3" id="KW-1185">Reference proteome</keyword>
<dbReference type="Pfam" id="PF00288">
    <property type="entry name" value="GHMP_kinases_N"/>
    <property type="match status" value="1"/>
</dbReference>
<keyword evidence="2" id="KW-0418">Kinase</keyword>
<dbReference type="InterPro" id="IPR012043">
    <property type="entry name" value="PoK"/>
</dbReference>
<name>A0A031LSS2_9CREN</name>
<dbReference type="PANTHER" id="PTHR42282:SF1">
    <property type="entry name" value="PANTOATE KINASE"/>
    <property type="match status" value="1"/>
</dbReference>
<dbReference type="GO" id="GO:0005524">
    <property type="term" value="F:ATP binding"/>
    <property type="evidence" value="ECO:0007669"/>
    <property type="project" value="InterPro"/>
</dbReference>
<dbReference type="PIRSF" id="PIRSF016896">
    <property type="entry name" value="GHMP_arc_MJ0969"/>
    <property type="match status" value="1"/>
</dbReference>
<feature type="domain" description="GHMP kinase N-terminal" evidence="1">
    <location>
        <begin position="65"/>
        <end position="131"/>
    </location>
</feature>
<evidence type="ECO:0000259" key="1">
    <source>
        <dbReference type="Pfam" id="PF00288"/>
    </source>
</evidence>
<evidence type="ECO:0000313" key="2">
    <source>
        <dbReference type="EMBL" id="EZQ10810.1"/>
    </source>
</evidence>
<reference evidence="2 3" key="1">
    <citation type="submission" date="2014-03" db="EMBL/GenBank/DDBJ databases">
        <title>Draft genome sequence of the novel thermoacidophilic archaea Acidianus copahuensis ALE1 strain, isolated from Copahue volcanic area in Neuquen Argentina.</title>
        <authorList>
            <person name="Urbieta M.S."/>
            <person name="Rascovan N."/>
            <person name="Castro C."/>
            <person name="Revale S."/>
            <person name="Giaveno M.A."/>
            <person name="Vazquez M.P."/>
            <person name="Donati E.R."/>
        </authorList>
    </citation>
    <scope>NUCLEOTIDE SEQUENCE [LARGE SCALE GENOMIC DNA]</scope>
    <source>
        <strain evidence="2 3">ALE1</strain>
    </source>
</reference>